<protein>
    <submittedName>
        <fullName evidence="1">Uncharacterized protein</fullName>
    </submittedName>
</protein>
<dbReference type="EMBL" id="JBHSZQ010000047">
    <property type="protein sequence ID" value="MFC7126953.1"/>
    <property type="molecule type" value="Genomic_DNA"/>
</dbReference>
<comment type="caution">
    <text evidence="1">The sequence shown here is derived from an EMBL/GenBank/DDBJ whole genome shotgun (WGS) entry which is preliminary data.</text>
</comment>
<proteinExistence type="predicted"/>
<name>A0ABD5X6W7_9EURY</name>
<dbReference type="RefSeq" id="WP_267637204.1">
    <property type="nucleotide sequence ID" value="NZ_JAODIY010000009.1"/>
</dbReference>
<sequence>MSQSTAETAVLQAITGDGALSPYGTAKVQMQDTTAYAAIPIEVASAYDVQQGYEVQRAYHAETGCLINCLRPEVDLFGVK</sequence>
<accession>A0ABD5X6W7</accession>
<organism evidence="1 2">
    <name type="scientific">Halovenus rubra</name>
    <dbReference type="NCBI Taxonomy" id="869890"/>
    <lineage>
        <taxon>Archaea</taxon>
        <taxon>Methanobacteriati</taxon>
        <taxon>Methanobacteriota</taxon>
        <taxon>Stenosarchaea group</taxon>
        <taxon>Halobacteria</taxon>
        <taxon>Halobacteriales</taxon>
        <taxon>Haloarculaceae</taxon>
        <taxon>Halovenus</taxon>
    </lineage>
</organism>
<evidence type="ECO:0000313" key="1">
    <source>
        <dbReference type="EMBL" id="MFC7126953.1"/>
    </source>
</evidence>
<dbReference type="Proteomes" id="UP001596414">
    <property type="component" value="Unassembled WGS sequence"/>
</dbReference>
<reference evidence="1 2" key="1">
    <citation type="journal article" date="2014" name="Int. J. Syst. Evol. Microbiol.">
        <title>Complete genome sequence of Corynebacterium casei LMG S-19264T (=DSM 44701T), isolated from a smear-ripened cheese.</title>
        <authorList>
            <consortium name="US DOE Joint Genome Institute (JGI-PGF)"/>
            <person name="Walter F."/>
            <person name="Albersmeier A."/>
            <person name="Kalinowski J."/>
            <person name="Ruckert C."/>
        </authorList>
    </citation>
    <scope>NUCLEOTIDE SEQUENCE [LARGE SCALE GENOMIC DNA]</scope>
    <source>
        <strain evidence="1 2">CGMCC 4.7215</strain>
    </source>
</reference>
<gene>
    <name evidence="1" type="ORF">ACFQJ7_13120</name>
</gene>
<dbReference type="AlphaFoldDB" id="A0ABD5X6W7"/>
<evidence type="ECO:0000313" key="2">
    <source>
        <dbReference type="Proteomes" id="UP001596414"/>
    </source>
</evidence>